<feature type="region of interest" description="Disordered" evidence="1">
    <location>
        <begin position="53"/>
        <end position="85"/>
    </location>
</feature>
<name>W1P6P4_AMBTC</name>
<accession>W1P6P4</accession>
<dbReference type="HOGENOM" id="CLU_2519132_0_0_1"/>
<feature type="compositionally biased region" description="Low complexity" evidence="1">
    <location>
        <begin position="73"/>
        <end position="85"/>
    </location>
</feature>
<sequence>RGEKWILEAIEGIKLQWFEVDEHSRSVLTWARKLPVKPKSTRAKKALVSGASVAPIEAEEPMLEPEDEEREASPSASSSAIESEN</sequence>
<feature type="compositionally biased region" description="Acidic residues" evidence="1">
    <location>
        <begin position="57"/>
        <end position="70"/>
    </location>
</feature>
<dbReference type="AlphaFoldDB" id="W1P6P4"/>
<gene>
    <name evidence="2" type="ORF">AMTR_s00042p00174900</name>
</gene>
<dbReference type="Gramene" id="ERN03598">
    <property type="protein sequence ID" value="ERN03598"/>
    <property type="gene ID" value="AMTR_s00042p00174900"/>
</dbReference>
<dbReference type="EMBL" id="KI394353">
    <property type="protein sequence ID" value="ERN03598.1"/>
    <property type="molecule type" value="Genomic_DNA"/>
</dbReference>
<dbReference type="Proteomes" id="UP000017836">
    <property type="component" value="Unassembled WGS sequence"/>
</dbReference>
<evidence type="ECO:0000313" key="2">
    <source>
        <dbReference type="EMBL" id="ERN03598.1"/>
    </source>
</evidence>
<organism evidence="2 3">
    <name type="scientific">Amborella trichopoda</name>
    <dbReference type="NCBI Taxonomy" id="13333"/>
    <lineage>
        <taxon>Eukaryota</taxon>
        <taxon>Viridiplantae</taxon>
        <taxon>Streptophyta</taxon>
        <taxon>Embryophyta</taxon>
        <taxon>Tracheophyta</taxon>
        <taxon>Spermatophyta</taxon>
        <taxon>Magnoliopsida</taxon>
        <taxon>Amborellales</taxon>
        <taxon>Amborellaceae</taxon>
        <taxon>Amborella</taxon>
    </lineage>
</organism>
<keyword evidence="3" id="KW-1185">Reference proteome</keyword>
<reference evidence="3" key="1">
    <citation type="journal article" date="2013" name="Science">
        <title>The Amborella genome and the evolution of flowering plants.</title>
        <authorList>
            <consortium name="Amborella Genome Project"/>
        </authorList>
    </citation>
    <scope>NUCLEOTIDE SEQUENCE [LARGE SCALE GENOMIC DNA]</scope>
</reference>
<evidence type="ECO:0000256" key="1">
    <source>
        <dbReference type="SAM" id="MobiDB-lite"/>
    </source>
</evidence>
<protein>
    <submittedName>
        <fullName evidence="2">Uncharacterized protein</fullName>
    </submittedName>
</protein>
<proteinExistence type="predicted"/>
<feature type="non-terminal residue" evidence="2">
    <location>
        <position position="1"/>
    </location>
</feature>
<evidence type="ECO:0000313" key="3">
    <source>
        <dbReference type="Proteomes" id="UP000017836"/>
    </source>
</evidence>